<dbReference type="InterPro" id="IPR024455">
    <property type="entry name" value="Phage_capsid"/>
</dbReference>
<proteinExistence type="predicted"/>
<feature type="domain" description="Phage capsid-like C-terminal" evidence="2">
    <location>
        <begin position="141"/>
        <end position="426"/>
    </location>
</feature>
<dbReference type="InterPro" id="IPR054612">
    <property type="entry name" value="Phage_capsid-like_C"/>
</dbReference>
<comment type="caution">
    <text evidence="3">The sequence shown here is derived from an EMBL/GenBank/DDBJ whole genome shotgun (WGS) entry which is preliminary data.</text>
</comment>
<protein>
    <recommendedName>
        <fullName evidence="2">Phage capsid-like C-terminal domain-containing protein</fullName>
    </recommendedName>
</protein>
<dbReference type="Proteomes" id="UP001055117">
    <property type="component" value="Unassembled WGS sequence"/>
</dbReference>
<name>A0ABQ4QCI5_9HYPH</name>
<evidence type="ECO:0000259" key="2">
    <source>
        <dbReference type="Pfam" id="PF05065"/>
    </source>
</evidence>
<evidence type="ECO:0000313" key="3">
    <source>
        <dbReference type="EMBL" id="GJD42916.1"/>
    </source>
</evidence>
<sequence length="427" mass="45675">MTRHDTFETKSDFALLENKAGRPASDPGTARDAFDGLTQAFEAFKETNDIRLGQIEGRLGPDVLTEEKLARIDAALDSARTRLDRITLDRARPPLGRPEQPRDAMTDEHKAAFDLYVRAGESGGLKGLEAKALSAGSGPDGGYLVPQTIEREVLKRLSALSPIRAIASVRTISGGQYKRAVATGAPSAGWIGEAAPRPATDGPVLSELNFPAMELYAMPAATQTLLDDAVVDLDAWLADEVETAFSEQEGVAFVTGNGVSRPRGFLSYDTVANDAWVPGKVGIVGTGAAGAFPAANPADVLFDLVYGLKAGYRQNAGFVMSRRTQSAIRKFKDADGNYLWLPPTASDRAATLLGFPVTEAEAMPDIGPASLAVAFGDFRRGYLVVDRTGLRVLRDPYSAKPYVLFYTTKRVGGGVQDFAAIKLLKFA</sequence>
<dbReference type="EMBL" id="BPQG01000007">
    <property type="protein sequence ID" value="GJD42916.1"/>
    <property type="molecule type" value="Genomic_DNA"/>
</dbReference>
<dbReference type="RefSeq" id="WP_238270910.1">
    <property type="nucleotide sequence ID" value="NZ_BPQG01000007.1"/>
</dbReference>
<evidence type="ECO:0000256" key="1">
    <source>
        <dbReference type="ARBA" id="ARBA00004328"/>
    </source>
</evidence>
<evidence type="ECO:0000313" key="4">
    <source>
        <dbReference type="Proteomes" id="UP001055117"/>
    </source>
</evidence>
<keyword evidence="4" id="KW-1185">Reference proteome</keyword>
<dbReference type="Pfam" id="PF05065">
    <property type="entry name" value="Phage_capsid"/>
    <property type="match status" value="1"/>
</dbReference>
<dbReference type="NCBIfam" id="TIGR01554">
    <property type="entry name" value="major_cap_HK97"/>
    <property type="match status" value="1"/>
</dbReference>
<comment type="subcellular location">
    <subcellularLocation>
        <location evidence="1">Virion</location>
    </subcellularLocation>
</comment>
<gene>
    <name evidence="3" type="ORF">AFCDBAGC_0758</name>
</gene>
<dbReference type="Gene3D" id="3.30.2320.10">
    <property type="entry name" value="hypothetical protein PF0899 domain"/>
    <property type="match status" value="1"/>
</dbReference>
<dbReference type="SUPFAM" id="SSF56563">
    <property type="entry name" value="Major capsid protein gp5"/>
    <property type="match status" value="1"/>
</dbReference>
<reference evidence="3 4" key="1">
    <citation type="journal article" date="2021" name="Front. Microbiol.">
        <title>Comprehensive Comparative Genomics and Phenotyping of Methylobacterium Species.</title>
        <authorList>
            <person name="Alessa O."/>
            <person name="Ogura Y."/>
            <person name="Fujitani Y."/>
            <person name="Takami H."/>
            <person name="Hayashi T."/>
            <person name="Sahin N."/>
            <person name="Tani A."/>
        </authorList>
    </citation>
    <scope>NUCLEOTIDE SEQUENCE [LARGE SCALE GENOMIC DNA]</scope>
    <source>
        <strain evidence="3 4">DSM 23679</strain>
    </source>
</reference>
<organism evidence="3 4">
    <name type="scientific">Methylobacterium cerastii</name>
    <dbReference type="NCBI Taxonomy" id="932741"/>
    <lineage>
        <taxon>Bacteria</taxon>
        <taxon>Pseudomonadati</taxon>
        <taxon>Pseudomonadota</taxon>
        <taxon>Alphaproteobacteria</taxon>
        <taxon>Hyphomicrobiales</taxon>
        <taxon>Methylobacteriaceae</taxon>
        <taxon>Methylobacterium</taxon>
    </lineage>
</organism>
<accession>A0ABQ4QCI5</accession>